<reference evidence="2" key="1">
    <citation type="submission" date="2017-09" db="EMBL/GenBank/DDBJ databases">
        <title>FDA dAtabase for Regulatory Grade micrObial Sequences (FDA-ARGOS): Supporting development and validation of Infectious Disease Dx tests.</title>
        <authorList>
            <person name="Minogue T."/>
            <person name="Wolcott M."/>
            <person name="Wasieloski L."/>
            <person name="Aguilar W."/>
            <person name="Moore D."/>
            <person name="Tallon L."/>
            <person name="Sadzewicz L."/>
            <person name="Ott S."/>
            <person name="Zhao X."/>
            <person name="Nagaraj S."/>
            <person name="Vavikolanu K."/>
            <person name="Aluvathingal J."/>
            <person name="Nadendla S."/>
            <person name="Sichtig H."/>
        </authorList>
    </citation>
    <scope>NUCLEOTIDE SEQUENCE [LARGE SCALE GENOMIC DNA]</scope>
    <source>
        <strain evidence="2">FDAARGOS_404</strain>
    </source>
</reference>
<name>A0A855ECU9_9ENTR</name>
<evidence type="ECO:0000313" key="1">
    <source>
        <dbReference type="EMBL" id="PHH02679.1"/>
    </source>
</evidence>
<proteinExistence type="predicted"/>
<accession>A0A855ECU9</accession>
<comment type="caution">
    <text evidence="1">The sequence shown here is derived from an EMBL/GenBank/DDBJ whole genome shotgun (WGS) entry which is preliminary data.</text>
</comment>
<dbReference type="AlphaFoldDB" id="A0A855ECU9"/>
<dbReference type="CDD" id="cd14744">
    <property type="entry name" value="PAAR_CT_2"/>
    <property type="match status" value="1"/>
</dbReference>
<dbReference type="RefSeq" id="WP_051916106.1">
    <property type="nucleotide sequence ID" value="NZ_CP083630.1"/>
</dbReference>
<evidence type="ECO:0000313" key="2">
    <source>
        <dbReference type="Proteomes" id="UP000222768"/>
    </source>
</evidence>
<dbReference type="EMBL" id="PDLK01000002">
    <property type="protein sequence ID" value="PHH02679.1"/>
    <property type="molecule type" value="Genomic_DNA"/>
</dbReference>
<dbReference type="Pfam" id="PF05488">
    <property type="entry name" value="PAAR_motif"/>
    <property type="match status" value="1"/>
</dbReference>
<gene>
    <name evidence="1" type="ORF">CRX53_01230</name>
</gene>
<dbReference type="Proteomes" id="UP000222768">
    <property type="component" value="Unassembled WGS sequence"/>
</dbReference>
<organism evidence="1 2">
    <name type="scientific">Leclercia adecarboxylata</name>
    <dbReference type="NCBI Taxonomy" id="83655"/>
    <lineage>
        <taxon>Bacteria</taxon>
        <taxon>Pseudomonadati</taxon>
        <taxon>Pseudomonadota</taxon>
        <taxon>Gammaproteobacteria</taxon>
        <taxon>Enterobacterales</taxon>
        <taxon>Enterobacteriaceae</taxon>
        <taxon>Leclercia</taxon>
    </lineage>
</organism>
<protein>
    <submittedName>
        <fullName evidence="1">PAAR domain-containing protein</fullName>
    </submittedName>
</protein>
<dbReference type="InterPro" id="IPR008727">
    <property type="entry name" value="PAAR_motif"/>
</dbReference>
<sequence>MSGMITKRTIWTGDTTSHGGTLHDGCKNDTYNNTHRAVLVGHKFWCPQCMCWSKFIEGTSRYSVDGRYRVLEGHRASCGAFAIHRLDIPIICYDLRNTGDNDHLLSQDAKKAALANQQSNGDYSHQFSICNSGKEPLGYVIFKQDAVLEMGTALKKEYCGSGTNTKVTTGNSEKIYVAMRAPKPLLK</sequence>